<dbReference type="Proteomes" id="UP001212997">
    <property type="component" value="Unassembled WGS sequence"/>
</dbReference>
<feature type="region of interest" description="Disordered" evidence="1">
    <location>
        <begin position="1"/>
        <end position="55"/>
    </location>
</feature>
<proteinExistence type="predicted"/>
<organism evidence="2 3">
    <name type="scientific">Meripilus lineatus</name>
    <dbReference type="NCBI Taxonomy" id="2056292"/>
    <lineage>
        <taxon>Eukaryota</taxon>
        <taxon>Fungi</taxon>
        <taxon>Dikarya</taxon>
        <taxon>Basidiomycota</taxon>
        <taxon>Agaricomycotina</taxon>
        <taxon>Agaricomycetes</taxon>
        <taxon>Polyporales</taxon>
        <taxon>Meripilaceae</taxon>
        <taxon>Meripilus</taxon>
    </lineage>
</organism>
<gene>
    <name evidence="2" type="ORF">NLI96_g12690</name>
</gene>
<name>A0AAD5URU2_9APHY</name>
<sequence>MYNQASLRRMDNINDDTQGDNMSPVQLGDIVEADETLSDPGGSTEGDPPIGDQYDSEAEYDYFQEYYSDSEQYTDSDIEVFAGMRTYGSTESTTPTSSTHNLIYADDELVVHGESSELNAQEETDQLSRRVIQEEEVVDESPPLMDVPLQNLTIGPAPLTIIQLPAPDPMITIINLRG</sequence>
<accession>A0AAD5URU2</accession>
<evidence type="ECO:0000313" key="2">
    <source>
        <dbReference type="EMBL" id="KAJ3474028.1"/>
    </source>
</evidence>
<protein>
    <submittedName>
        <fullName evidence="2">Uncharacterized protein</fullName>
    </submittedName>
</protein>
<dbReference type="EMBL" id="JANAWD010001173">
    <property type="protein sequence ID" value="KAJ3474028.1"/>
    <property type="molecule type" value="Genomic_DNA"/>
</dbReference>
<comment type="caution">
    <text evidence="2">The sequence shown here is derived from an EMBL/GenBank/DDBJ whole genome shotgun (WGS) entry which is preliminary data.</text>
</comment>
<reference evidence="2" key="1">
    <citation type="submission" date="2022-07" db="EMBL/GenBank/DDBJ databases">
        <title>Genome Sequence of Physisporinus lineatus.</title>
        <authorList>
            <person name="Buettner E."/>
        </authorList>
    </citation>
    <scope>NUCLEOTIDE SEQUENCE</scope>
    <source>
        <strain evidence="2">VT162</strain>
    </source>
</reference>
<evidence type="ECO:0000256" key="1">
    <source>
        <dbReference type="SAM" id="MobiDB-lite"/>
    </source>
</evidence>
<evidence type="ECO:0000313" key="3">
    <source>
        <dbReference type="Proteomes" id="UP001212997"/>
    </source>
</evidence>
<keyword evidence="3" id="KW-1185">Reference proteome</keyword>
<dbReference type="AlphaFoldDB" id="A0AAD5URU2"/>